<dbReference type="EMBL" id="PGOL01009194">
    <property type="protein sequence ID" value="PKI31084.1"/>
    <property type="molecule type" value="Genomic_DNA"/>
</dbReference>
<gene>
    <name evidence="2" type="ORF">CRG98_048524</name>
</gene>
<keyword evidence="1" id="KW-0812">Transmembrane</keyword>
<comment type="caution">
    <text evidence="2">The sequence shown here is derived from an EMBL/GenBank/DDBJ whole genome shotgun (WGS) entry which is preliminary data.</text>
</comment>
<dbReference type="AlphaFoldDB" id="A0A2I0HHB5"/>
<organism evidence="2 3">
    <name type="scientific">Punica granatum</name>
    <name type="common">Pomegranate</name>
    <dbReference type="NCBI Taxonomy" id="22663"/>
    <lineage>
        <taxon>Eukaryota</taxon>
        <taxon>Viridiplantae</taxon>
        <taxon>Streptophyta</taxon>
        <taxon>Embryophyta</taxon>
        <taxon>Tracheophyta</taxon>
        <taxon>Spermatophyta</taxon>
        <taxon>Magnoliopsida</taxon>
        <taxon>eudicotyledons</taxon>
        <taxon>Gunneridae</taxon>
        <taxon>Pentapetalae</taxon>
        <taxon>rosids</taxon>
        <taxon>malvids</taxon>
        <taxon>Myrtales</taxon>
        <taxon>Lythraceae</taxon>
        <taxon>Punica</taxon>
    </lineage>
</organism>
<keyword evidence="1" id="KW-0472">Membrane</keyword>
<feature type="transmembrane region" description="Helical" evidence="1">
    <location>
        <begin position="51"/>
        <end position="69"/>
    </location>
</feature>
<name>A0A2I0HHB5_PUNGR</name>
<accession>A0A2I0HHB5</accession>
<evidence type="ECO:0000313" key="2">
    <source>
        <dbReference type="EMBL" id="PKI31084.1"/>
    </source>
</evidence>
<reference evidence="2 3" key="1">
    <citation type="submission" date="2017-11" db="EMBL/GenBank/DDBJ databases">
        <title>De-novo sequencing of pomegranate (Punica granatum L.) genome.</title>
        <authorList>
            <person name="Akparov Z."/>
            <person name="Amiraslanov A."/>
            <person name="Hajiyeva S."/>
            <person name="Abbasov M."/>
            <person name="Kaur K."/>
            <person name="Hamwieh A."/>
            <person name="Solovyev V."/>
            <person name="Salamov A."/>
            <person name="Braich B."/>
            <person name="Kosarev P."/>
            <person name="Mahmoud A."/>
            <person name="Hajiyev E."/>
            <person name="Babayeva S."/>
            <person name="Izzatullayeva V."/>
            <person name="Mammadov A."/>
            <person name="Mammadov A."/>
            <person name="Sharifova S."/>
            <person name="Ojaghi J."/>
            <person name="Eynullazada K."/>
            <person name="Bayramov B."/>
            <person name="Abdulazimova A."/>
            <person name="Shahmuradov I."/>
        </authorList>
    </citation>
    <scope>NUCLEOTIDE SEQUENCE [LARGE SCALE GENOMIC DNA]</scope>
    <source>
        <strain evidence="3">cv. AG2017</strain>
        <tissue evidence="2">Leaf</tissue>
    </source>
</reference>
<keyword evidence="3" id="KW-1185">Reference proteome</keyword>
<evidence type="ECO:0000256" key="1">
    <source>
        <dbReference type="SAM" id="Phobius"/>
    </source>
</evidence>
<protein>
    <submittedName>
        <fullName evidence="2">Uncharacterized protein</fullName>
    </submittedName>
</protein>
<keyword evidence="1" id="KW-1133">Transmembrane helix</keyword>
<sequence length="72" mass="7989">MWPTQWFIQQKKMEEHTGFAAGAITVHLDRDGAACMVNECVRFGTATALTLMGWAAAVPFVATSYWMLLPIV</sequence>
<proteinExistence type="predicted"/>
<dbReference type="Proteomes" id="UP000233551">
    <property type="component" value="Unassembled WGS sequence"/>
</dbReference>
<evidence type="ECO:0000313" key="3">
    <source>
        <dbReference type="Proteomes" id="UP000233551"/>
    </source>
</evidence>